<dbReference type="KEGG" id="phet:94289531"/>
<feature type="domain" description="RNA-editing substrate-binding complex 6 protein" evidence="1">
    <location>
        <begin position="873"/>
        <end position="1024"/>
    </location>
</feature>
<protein>
    <recommendedName>
        <fullName evidence="1">RNA-editing substrate-binding complex 6 protein domain-containing protein</fullName>
    </recommendedName>
</protein>
<dbReference type="GeneID" id="94289531"/>
<dbReference type="InterPro" id="IPR058917">
    <property type="entry name" value="RESC6_dom"/>
</dbReference>
<evidence type="ECO:0000313" key="2">
    <source>
        <dbReference type="EMBL" id="KAG5500359.1"/>
    </source>
</evidence>
<organism evidence="2 3">
    <name type="scientific">Porcisia hertigi</name>
    <dbReference type="NCBI Taxonomy" id="2761500"/>
    <lineage>
        <taxon>Eukaryota</taxon>
        <taxon>Discoba</taxon>
        <taxon>Euglenozoa</taxon>
        <taxon>Kinetoplastea</taxon>
        <taxon>Metakinetoplastina</taxon>
        <taxon>Trypanosomatida</taxon>
        <taxon>Trypanosomatidae</taxon>
        <taxon>Leishmaniinae</taxon>
        <taxon>Porcisia</taxon>
    </lineage>
</organism>
<name>A0A836L6P4_9TRYP</name>
<proteinExistence type="predicted"/>
<accession>A0A836L6P4</accession>
<reference evidence="2 3" key="1">
    <citation type="submission" date="2021-02" db="EMBL/GenBank/DDBJ databases">
        <title>Porcisia hertigi Genome sequencing and assembly.</title>
        <authorList>
            <person name="Almutairi H."/>
            <person name="Gatherer D."/>
        </authorList>
    </citation>
    <scope>NUCLEOTIDE SEQUENCE [LARGE SCALE GENOMIC DNA]</scope>
    <source>
        <strain evidence="2 3">C119</strain>
    </source>
</reference>
<gene>
    <name evidence="2" type="ORF">JKF63_03451</name>
</gene>
<dbReference type="RefSeq" id="XP_067755693.1">
    <property type="nucleotide sequence ID" value="XM_067899454.1"/>
</dbReference>
<evidence type="ECO:0000313" key="3">
    <source>
        <dbReference type="Proteomes" id="UP000674318"/>
    </source>
</evidence>
<dbReference type="OrthoDB" id="246783at2759"/>
<keyword evidence="3" id="KW-1185">Reference proteome</keyword>
<evidence type="ECO:0000259" key="1">
    <source>
        <dbReference type="Pfam" id="PF26188"/>
    </source>
</evidence>
<dbReference type="AlphaFoldDB" id="A0A836L6P4"/>
<comment type="caution">
    <text evidence="2">The sequence shown here is derived from an EMBL/GenBank/DDBJ whole genome shotgun (WGS) entry which is preliminary data.</text>
</comment>
<dbReference type="Proteomes" id="UP000674318">
    <property type="component" value="Chromosome 28"/>
</dbReference>
<sequence length="1157" mass="123357">MSAALAQLVRRLAAPAVATSLVKEELCLSLAAVAQLRPTLFTTSDTETTAPLFSTEALARRSLRLLPSCTAQEVRMIANGANTLRWFSTASLHITDALARRLHTHMTKMNQSATATRVLEKHRVRLGDILAVVHLAVEAQQHFNATIYMLAAQDAVEVGGRSTSLSTAAAEEFVAVVCGYLGEKDGVAVVVQLAARLEASPTAAHNSPGLDVLRACVRGGPLEVSSRWALPYAQWAQQRCHLLKTVCTPGDMSAAAHAANGSATHSSAQIHARYDVWRIVLALLGEKEDVLDHQLQSALQAVRVFHIEDPVTLSTLDRAVALRAVSPTLPSAVFAEYENSVYAQSQHYPRALAAFQGRDAASGAALVDAKGATAAASCSSSPGTGNALQQMSVIQRVYESVVCGAVVSEKDLFQVSNLGSTSCADEVAMATYVFARVREVPSTLVMLLPKCIPSLTLEGVVALVRAGRHDRQGALRTVLQACLRDSAHLQECILSAPTKGLTELAGALGWPISRWTAPSDQTIDLEKQVADMVVAHLLPQVEQMPLPALLSVMAIGGGGRLAGTDDLVLAACDRVADRLVMTGTAPSISLCLDVLASLQAGNLRQERLLDLLAEAAAVHFAPLLELTDSADASCLADLLRFATIQLKYGSPELAAVGAGLLQRVRHGNWDSIPPGLLVTAALFALDSSTLLPSGAALELPYAVVAYLGAAQRLPGTMTLELAIAVVELIGRIPTVDADSVQAVVTSVLPVASALSPEVVARLLSVWHRSTMAAAAFATEVAAELHSTVRAHALGLPPDTFTALCVVASRPGFDTALANVLVDILPRMADSLSAHQLSCCVFGLGEMADAGQRLSHQVMTEALADYAVDNIELFTSARDIAALLHGFAKLQCTKRNLYSVFATQLLRRPIIATLEFRSISLLFFAFGSVKFVNKDLMDILCRVFVDRVDSLVAPDVLMSLRGFSRMSMLSSTFYRRVGMRAIELVDEFPLQAQCDLLHAYGAVEESHPELAATLSNRIAAAVESLPSVSVATDVLTSLWLMGANMVTNEDIATIVDYVAQHASELTGPDIMKLCTITLDQNWNLPKLLDGMAARAVALHAAKQLEASTARAVLDTLSSQLVFHQVARVQLSQLARTVSKETVLLSGEEQEQLNLITSH</sequence>
<dbReference type="EMBL" id="JAFJZO010000028">
    <property type="protein sequence ID" value="KAG5500359.1"/>
    <property type="molecule type" value="Genomic_DNA"/>
</dbReference>
<dbReference type="Pfam" id="PF26188">
    <property type="entry name" value="RESC6"/>
    <property type="match status" value="1"/>
</dbReference>